<dbReference type="InterPro" id="IPR027417">
    <property type="entry name" value="P-loop_NTPase"/>
</dbReference>
<dbReference type="SUPFAM" id="SSF52540">
    <property type="entry name" value="P-loop containing nucleoside triphosphate hydrolases"/>
    <property type="match status" value="1"/>
</dbReference>
<organism evidence="2 3">
    <name type="scientific">Nostoc cf. commune SO-36</name>
    <dbReference type="NCBI Taxonomy" id="449208"/>
    <lineage>
        <taxon>Bacteria</taxon>
        <taxon>Bacillati</taxon>
        <taxon>Cyanobacteriota</taxon>
        <taxon>Cyanophyceae</taxon>
        <taxon>Nostocales</taxon>
        <taxon>Nostocaceae</taxon>
        <taxon>Nostoc</taxon>
    </lineage>
</organism>
<proteinExistence type="predicted"/>
<keyword evidence="3" id="KW-1185">Reference proteome</keyword>
<dbReference type="Proteomes" id="UP001055453">
    <property type="component" value="Chromosome"/>
</dbReference>
<gene>
    <name evidence="2" type="ORF">ANSO36C_55640</name>
</gene>
<dbReference type="Gene3D" id="3.40.50.300">
    <property type="entry name" value="P-loop containing nucleotide triphosphate hydrolases"/>
    <property type="match status" value="1"/>
</dbReference>
<reference evidence="2" key="1">
    <citation type="submission" date="2022-04" db="EMBL/GenBank/DDBJ databases">
        <title>Complete genome sequence of a cyanobacterium, Nostoc sp. SO-36, isolated in Antarctica.</title>
        <authorList>
            <person name="Kanesaki Y."/>
            <person name="Effendi D."/>
            <person name="Sakamoto T."/>
            <person name="Ohtani S."/>
            <person name="Awai K."/>
        </authorList>
    </citation>
    <scope>NUCLEOTIDE SEQUENCE</scope>
    <source>
        <strain evidence="2">SO-36</strain>
    </source>
</reference>
<accession>A0ABM7Z985</accession>
<feature type="domain" description="CobQ/CobB/MinD/ParA nucleotide binding" evidence="1">
    <location>
        <begin position="6"/>
        <end position="232"/>
    </location>
</feature>
<evidence type="ECO:0000313" key="2">
    <source>
        <dbReference type="EMBL" id="BDI19762.1"/>
    </source>
</evidence>
<dbReference type="PANTHER" id="PTHR43384:SF10">
    <property type="entry name" value="ATPASE INVOLVED IN CHROMOSOME PARTITIONING, PARA_MIND FAMILY"/>
    <property type="match status" value="1"/>
</dbReference>
<name>A0ABM7Z985_NOSCO</name>
<dbReference type="Pfam" id="PF01656">
    <property type="entry name" value="CbiA"/>
    <property type="match status" value="1"/>
</dbReference>
<dbReference type="InterPro" id="IPR002586">
    <property type="entry name" value="CobQ/CobB/MinD/ParA_Nub-bd_dom"/>
</dbReference>
<dbReference type="InterPro" id="IPR050625">
    <property type="entry name" value="ParA/MinD_ATPase"/>
</dbReference>
<evidence type="ECO:0000259" key="1">
    <source>
        <dbReference type="Pfam" id="PF01656"/>
    </source>
</evidence>
<sequence length="277" mass="30650">MSKIVSIHSFRGGTGKSNLTANLAATIARLGKRVGIIDTDIQSPGIHIIFGLDEEKMNRSLNDYLWGRCVIKDAAYDVSHTLNAEGETSRANGSLYLIPSSIKVGEISRILREGYDVGKLNEGFEDLIRYLKLDYLLIDTHPGLNEETLLAIAISDILVVILRPDRQDFQGTAVTVEVAKKLKVSKMLLVINKVLPAMDFNALREQMETIYNTPVAGIVPLSEEIIQLASSGLFCLRYADHPFSQTVQEIARQIMDQVELKEALVGGDVYDGLHLRP</sequence>
<protein>
    <submittedName>
        <fullName evidence="2">CDP-3, 6-dideoxy-D-glycero-L-glycero-4-hexulose-4-reductase</fullName>
    </submittedName>
</protein>
<dbReference type="RefSeq" id="WP_251957323.1">
    <property type="nucleotide sequence ID" value="NZ_AP025732.1"/>
</dbReference>
<evidence type="ECO:0000313" key="3">
    <source>
        <dbReference type="Proteomes" id="UP001055453"/>
    </source>
</evidence>
<dbReference type="EMBL" id="AP025732">
    <property type="protein sequence ID" value="BDI19762.1"/>
    <property type="molecule type" value="Genomic_DNA"/>
</dbReference>
<dbReference type="PANTHER" id="PTHR43384">
    <property type="entry name" value="SEPTUM SITE-DETERMINING PROTEIN MIND HOMOLOG, CHLOROPLASTIC-RELATED"/>
    <property type="match status" value="1"/>
</dbReference>